<name>A0A0F9LCJ0_9ZZZZ</name>
<protein>
    <submittedName>
        <fullName evidence="1">Uncharacterized protein</fullName>
    </submittedName>
</protein>
<accession>A0A0F9LCJ0</accession>
<comment type="caution">
    <text evidence="1">The sequence shown here is derived from an EMBL/GenBank/DDBJ whole genome shotgun (WGS) entry which is preliminary data.</text>
</comment>
<evidence type="ECO:0000313" key="1">
    <source>
        <dbReference type="EMBL" id="KKM84971.1"/>
    </source>
</evidence>
<proteinExistence type="predicted"/>
<sequence length="199" mass="21010">MIYIRRVGEVGDGAVTASKIADGAVDLSTAKVTGELPTSKIEDGAVNENKLASLSVSTDKLKDQAVTIAKSVQAMKIHHFVGDETEVSVTGTSEEGVKEFKLPKATSVNTGIQASKLHINAEVKVIGVSGAQGSLKVYIDEEGSPRITVNTTSDTYEMAEANADISDLSAGKHIITVKLVSDDVGAIMYNDLIEVFIEK</sequence>
<reference evidence="1" key="1">
    <citation type="journal article" date="2015" name="Nature">
        <title>Complex archaea that bridge the gap between prokaryotes and eukaryotes.</title>
        <authorList>
            <person name="Spang A."/>
            <person name="Saw J.H."/>
            <person name="Jorgensen S.L."/>
            <person name="Zaremba-Niedzwiedzka K."/>
            <person name="Martijn J."/>
            <person name="Lind A.E."/>
            <person name="van Eijk R."/>
            <person name="Schleper C."/>
            <person name="Guy L."/>
            <person name="Ettema T.J."/>
        </authorList>
    </citation>
    <scope>NUCLEOTIDE SEQUENCE</scope>
</reference>
<organism evidence="1">
    <name type="scientific">marine sediment metagenome</name>
    <dbReference type="NCBI Taxonomy" id="412755"/>
    <lineage>
        <taxon>unclassified sequences</taxon>
        <taxon>metagenomes</taxon>
        <taxon>ecological metagenomes</taxon>
    </lineage>
</organism>
<dbReference type="AlphaFoldDB" id="A0A0F9LCJ0"/>
<gene>
    <name evidence="1" type="ORF">LCGC14_1293770</name>
</gene>
<dbReference type="EMBL" id="LAZR01007484">
    <property type="protein sequence ID" value="KKM84971.1"/>
    <property type="molecule type" value="Genomic_DNA"/>
</dbReference>